<gene>
    <name evidence="7" type="ORF">RI543_003641</name>
</gene>
<dbReference type="PANTHER" id="PTHR31121:SF7">
    <property type="entry name" value="MANNOSYLTRANSFERASE KTR4-RELATED"/>
    <property type="match status" value="1"/>
</dbReference>
<dbReference type="FunFam" id="3.90.550.10:FF:000051">
    <property type="entry name" value="Alpha-1,2-mannosyltransferase (Ktr4)"/>
    <property type="match status" value="1"/>
</dbReference>
<keyword evidence="3" id="KW-0328">Glycosyltransferase</keyword>
<comment type="subcellular location">
    <subcellularLocation>
        <location evidence="1">Membrane</location>
        <topology evidence="1">Single-pass type II membrane protein</topology>
    </subcellularLocation>
</comment>
<dbReference type="InterPro" id="IPR029044">
    <property type="entry name" value="Nucleotide-diphossugar_trans"/>
</dbReference>
<keyword evidence="8" id="KW-1185">Reference proteome</keyword>
<dbReference type="Pfam" id="PF01793">
    <property type="entry name" value="Glyco_transf_15"/>
    <property type="match status" value="1"/>
</dbReference>
<comment type="caution">
    <text evidence="7">The sequence shown here is derived from an EMBL/GenBank/DDBJ whole genome shotgun (WGS) entry which is preliminary data.</text>
</comment>
<feature type="region of interest" description="Disordered" evidence="6">
    <location>
        <begin position="23"/>
        <end position="45"/>
    </location>
</feature>
<organism evidence="7 8">
    <name type="scientific">Arxiozyma heterogenica</name>
    <dbReference type="NCBI Taxonomy" id="278026"/>
    <lineage>
        <taxon>Eukaryota</taxon>
        <taxon>Fungi</taxon>
        <taxon>Dikarya</taxon>
        <taxon>Ascomycota</taxon>
        <taxon>Saccharomycotina</taxon>
        <taxon>Saccharomycetes</taxon>
        <taxon>Saccharomycetales</taxon>
        <taxon>Saccharomycetaceae</taxon>
        <taxon>Arxiozyma</taxon>
    </lineage>
</organism>
<evidence type="ECO:0000256" key="2">
    <source>
        <dbReference type="ARBA" id="ARBA00007677"/>
    </source>
</evidence>
<dbReference type="Gene3D" id="3.90.550.10">
    <property type="entry name" value="Spore Coat Polysaccharide Biosynthesis Protein SpsA, Chain A"/>
    <property type="match status" value="1"/>
</dbReference>
<dbReference type="InterPro" id="IPR002685">
    <property type="entry name" value="Glyco_trans_15"/>
</dbReference>
<evidence type="ECO:0000313" key="7">
    <source>
        <dbReference type="EMBL" id="KAK5779021.1"/>
    </source>
</evidence>
<evidence type="ECO:0000256" key="3">
    <source>
        <dbReference type="ARBA" id="ARBA00022676"/>
    </source>
</evidence>
<dbReference type="AlphaFoldDB" id="A0AAN8A7P8"/>
<evidence type="ECO:0000256" key="1">
    <source>
        <dbReference type="ARBA" id="ARBA00004606"/>
    </source>
</evidence>
<evidence type="ECO:0000313" key="8">
    <source>
        <dbReference type="Proteomes" id="UP001306508"/>
    </source>
</evidence>
<dbReference type="GO" id="GO:0006487">
    <property type="term" value="P:protein N-linked glycosylation"/>
    <property type="evidence" value="ECO:0007669"/>
    <property type="project" value="TreeGrafter"/>
</dbReference>
<sequence>MDLAGSTYNQLLDYVDTFLPDLDNNNDKEDRPVSNTDDSSVPKKVEEPVDYDSILKMLQTPLYNQTMDDLQREEKIKANFKLYDRILAQPIIEPQVDGLVRPGTPLAGKANATILSLVQNKDINAIISTIKQLEDTFNSKFGYPYTFMNDEEFSDNFKQRISEILPKERLIHFVKINPNDWNRPGNIDVTKYNEAMDKLEAEDVQYSKKLSYHNMCRFYSSKFYHQDVLSNYKYAWRIEPNVNFYCKIDYDVFQFMEQYDKVYGFTLNLYDSPQSVRTLWETTFEFIKENPHYLNKNGAFEWIKENIQKPRNFNITNGYSTCHFWTNFEINNLDFLRSEPYERYMEHLESKGGFYYERWGDAPVRSLALALFADKSRIHWFRDIAYHHFPYTNCPKSPFDSNRCNGNCVAGKFSPYPNLNVENCMPTWLEYSMTEDQLKLYEIN</sequence>
<accession>A0AAN8A7P8</accession>
<keyword evidence="5" id="KW-0735">Signal-anchor</keyword>
<dbReference type="PANTHER" id="PTHR31121">
    <property type="entry name" value="ALPHA-1,2 MANNOSYLTRANSFERASE KTR1"/>
    <property type="match status" value="1"/>
</dbReference>
<name>A0AAN8A7P8_9SACH</name>
<dbReference type="GO" id="GO:0000026">
    <property type="term" value="F:alpha-1,2-mannosyltransferase activity"/>
    <property type="evidence" value="ECO:0007669"/>
    <property type="project" value="TreeGrafter"/>
</dbReference>
<dbReference type="GO" id="GO:0016020">
    <property type="term" value="C:membrane"/>
    <property type="evidence" value="ECO:0007669"/>
    <property type="project" value="UniProtKB-SubCell"/>
</dbReference>
<evidence type="ECO:0000256" key="5">
    <source>
        <dbReference type="ARBA" id="ARBA00022968"/>
    </source>
</evidence>
<dbReference type="GO" id="GO:0005794">
    <property type="term" value="C:Golgi apparatus"/>
    <property type="evidence" value="ECO:0007669"/>
    <property type="project" value="TreeGrafter"/>
</dbReference>
<evidence type="ECO:0000256" key="4">
    <source>
        <dbReference type="ARBA" id="ARBA00022679"/>
    </source>
</evidence>
<protein>
    <recommendedName>
        <fullName evidence="9">Mannosyltransferase</fullName>
    </recommendedName>
</protein>
<proteinExistence type="inferred from homology"/>
<dbReference type="GO" id="GO:0000032">
    <property type="term" value="P:cell wall mannoprotein biosynthetic process"/>
    <property type="evidence" value="ECO:0007669"/>
    <property type="project" value="TreeGrafter"/>
</dbReference>
<comment type="similarity">
    <text evidence="2">Belongs to the glycosyltransferase 15 family.</text>
</comment>
<reference evidence="8" key="1">
    <citation type="submission" date="2023-07" db="EMBL/GenBank/DDBJ databases">
        <title>A draft genome of Kazachstania heterogenica Y-27499.</title>
        <authorList>
            <person name="Donic C."/>
            <person name="Kralova J.S."/>
            <person name="Fidel L."/>
            <person name="Ben-Dor S."/>
            <person name="Jung S."/>
        </authorList>
    </citation>
    <scope>NUCLEOTIDE SEQUENCE [LARGE SCALE GENOMIC DNA]</scope>
    <source>
        <strain evidence="8">Y27499</strain>
    </source>
</reference>
<dbReference type="Proteomes" id="UP001306508">
    <property type="component" value="Unassembled WGS sequence"/>
</dbReference>
<evidence type="ECO:0008006" key="9">
    <source>
        <dbReference type="Google" id="ProtNLM"/>
    </source>
</evidence>
<dbReference type="GO" id="GO:0006493">
    <property type="term" value="P:protein O-linked glycosylation"/>
    <property type="evidence" value="ECO:0007669"/>
    <property type="project" value="TreeGrafter"/>
</dbReference>
<dbReference type="SUPFAM" id="SSF53448">
    <property type="entry name" value="Nucleotide-diphospho-sugar transferases"/>
    <property type="match status" value="1"/>
</dbReference>
<keyword evidence="5" id="KW-0812">Transmembrane</keyword>
<keyword evidence="4" id="KW-0808">Transferase</keyword>
<dbReference type="EMBL" id="JAWIZZ010000048">
    <property type="protein sequence ID" value="KAK5779021.1"/>
    <property type="molecule type" value="Genomic_DNA"/>
</dbReference>
<evidence type="ECO:0000256" key="6">
    <source>
        <dbReference type="SAM" id="MobiDB-lite"/>
    </source>
</evidence>